<dbReference type="GO" id="GO:0005506">
    <property type="term" value="F:iron ion binding"/>
    <property type="evidence" value="ECO:0007669"/>
    <property type="project" value="InterPro"/>
</dbReference>
<sequence length="123" mass="13669">MGSEDRSLKAQESLIAAVVDEFIEQNAIKGKDGLDLVFWFNLITFDIIGSLAIGQDFGGVKSGTHHFWVLIVVRSLGLGALADCFKRSPWAAKCFLTLFPGLLKKLTQDTRRHEAYTLDLVKK</sequence>
<dbReference type="InterPro" id="IPR036396">
    <property type="entry name" value="Cyt_P450_sf"/>
</dbReference>
<dbReference type="Proteomes" id="UP001147746">
    <property type="component" value="Unassembled WGS sequence"/>
</dbReference>
<keyword evidence="2" id="KW-1185">Reference proteome</keyword>
<reference evidence="1" key="1">
    <citation type="submission" date="2022-12" db="EMBL/GenBank/DDBJ databases">
        <authorList>
            <person name="Petersen C."/>
        </authorList>
    </citation>
    <scope>NUCLEOTIDE SEQUENCE</scope>
    <source>
        <strain evidence="1">IBT 21472</strain>
    </source>
</reference>
<comment type="caution">
    <text evidence="1">The sequence shown here is derived from an EMBL/GenBank/DDBJ whole genome shotgun (WGS) entry which is preliminary data.</text>
</comment>
<dbReference type="GO" id="GO:0004497">
    <property type="term" value="F:monooxygenase activity"/>
    <property type="evidence" value="ECO:0007669"/>
    <property type="project" value="InterPro"/>
</dbReference>
<dbReference type="AlphaFoldDB" id="A0A9W9HHZ0"/>
<dbReference type="GO" id="GO:0016705">
    <property type="term" value="F:oxidoreductase activity, acting on paired donors, with incorporation or reduction of molecular oxygen"/>
    <property type="evidence" value="ECO:0007669"/>
    <property type="project" value="InterPro"/>
</dbReference>
<accession>A0A9W9HHZ0</accession>
<organism evidence="1 2">
    <name type="scientific">Penicillium atrosanguineum</name>
    <dbReference type="NCBI Taxonomy" id="1132637"/>
    <lineage>
        <taxon>Eukaryota</taxon>
        <taxon>Fungi</taxon>
        <taxon>Dikarya</taxon>
        <taxon>Ascomycota</taxon>
        <taxon>Pezizomycotina</taxon>
        <taxon>Eurotiomycetes</taxon>
        <taxon>Eurotiomycetidae</taxon>
        <taxon>Eurotiales</taxon>
        <taxon>Aspergillaceae</taxon>
        <taxon>Penicillium</taxon>
    </lineage>
</organism>
<name>A0A9W9HHZ0_9EURO</name>
<protein>
    <submittedName>
        <fullName evidence="1">Uncharacterized protein</fullName>
    </submittedName>
</protein>
<reference evidence="1" key="2">
    <citation type="journal article" date="2023" name="IMA Fungus">
        <title>Comparative genomic study of the Penicillium genus elucidates a diverse pangenome and 15 lateral gene transfer events.</title>
        <authorList>
            <person name="Petersen C."/>
            <person name="Sorensen T."/>
            <person name="Nielsen M.R."/>
            <person name="Sondergaard T.E."/>
            <person name="Sorensen J.L."/>
            <person name="Fitzpatrick D.A."/>
            <person name="Frisvad J.C."/>
            <person name="Nielsen K.L."/>
        </authorList>
    </citation>
    <scope>NUCLEOTIDE SEQUENCE</scope>
    <source>
        <strain evidence="1">IBT 21472</strain>
    </source>
</reference>
<evidence type="ECO:0000313" key="1">
    <source>
        <dbReference type="EMBL" id="KAJ5323643.1"/>
    </source>
</evidence>
<dbReference type="GO" id="GO:0020037">
    <property type="term" value="F:heme binding"/>
    <property type="evidence" value="ECO:0007669"/>
    <property type="project" value="InterPro"/>
</dbReference>
<gene>
    <name evidence="1" type="ORF">N7476_002243</name>
</gene>
<evidence type="ECO:0000313" key="2">
    <source>
        <dbReference type="Proteomes" id="UP001147746"/>
    </source>
</evidence>
<dbReference type="EMBL" id="JAPZBO010000002">
    <property type="protein sequence ID" value="KAJ5323643.1"/>
    <property type="molecule type" value="Genomic_DNA"/>
</dbReference>
<dbReference type="SUPFAM" id="SSF48264">
    <property type="entry name" value="Cytochrome P450"/>
    <property type="match status" value="1"/>
</dbReference>
<dbReference type="OrthoDB" id="1470350at2759"/>
<proteinExistence type="predicted"/>
<dbReference type="Gene3D" id="1.10.630.10">
    <property type="entry name" value="Cytochrome P450"/>
    <property type="match status" value="1"/>
</dbReference>